<gene>
    <name evidence="3" type="primary">Gm9802</name>
    <name evidence="3" type="synonym">1700047I17Rik1</name>
</gene>
<feature type="region of interest" description="Disordered" evidence="1">
    <location>
        <begin position="33"/>
        <end position="120"/>
    </location>
</feature>
<evidence type="ECO:0000313" key="3">
    <source>
        <dbReference type="MGI" id="MGI:3704390"/>
    </source>
</evidence>
<dbReference type="AGR" id="MGI:3704390"/>
<accession>Q9D1U8</accession>
<reference evidence="2" key="6">
    <citation type="journal article" date="2002" name="Nature">
        <title>Analysis of the mouse transcriptome based on functional annotation of 60,770 full-length cDNAs.</title>
        <authorList>
            <consortium name="The FANTOM Consortium and the RIKEN Genome Exploration Research Group Phase I and II Team"/>
        </authorList>
    </citation>
    <scope>NUCLEOTIDE SEQUENCE</scope>
    <source>
        <strain evidence="2">C57BL/6J</strain>
        <tissue evidence="2">Mammary gland</tissue>
    </source>
</reference>
<evidence type="ECO:0000256" key="1">
    <source>
        <dbReference type="SAM" id="MobiDB-lite"/>
    </source>
</evidence>
<proteinExistence type="evidence at transcript level"/>
<reference evidence="2" key="2">
    <citation type="journal article" date="2000" name="Genome Res.">
        <title>Normalization and subtraction of cap-trapper-selected cDNAs to prepare full-length cDNA libraries for rapid discovery of new genes.</title>
        <authorList>
            <person name="Carninci P."/>
            <person name="Shibata Y."/>
            <person name="Hayatsu N."/>
            <person name="Sugahara Y."/>
            <person name="Shibata K."/>
            <person name="Itoh M."/>
            <person name="Konno H."/>
            <person name="Okazaki Y."/>
            <person name="Muramatsu M."/>
            <person name="Hayashizaki Y."/>
        </authorList>
    </citation>
    <scope>NUCLEOTIDE SEQUENCE</scope>
    <source>
        <strain evidence="2">C57BL/6J</strain>
        <tissue evidence="2">Mammary gland</tissue>
    </source>
</reference>
<feature type="compositionally biased region" description="Gly residues" evidence="1">
    <location>
        <begin position="98"/>
        <end position="109"/>
    </location>
</feature>
<dbReference type="EMBL" id="AK021321">
    <property type="protein sequence ID" value="BAB32373.1"/>
    <property type="molecule type" value="mRNA"/>
</dbReference>
<evidence type="ECO:0000313" key="2">
    <source>
        <dbReference type="EMBL" id="BAB32373.1"/>
    </source>
</evidence>
<reference evidence="2" key="7">
    <citation type="journal article" date="2005" name="Science">
        <title>The Transcriptional Landscape of the Mammalian Genome.</title>
        <authorList>
            <consortium name="The FANTOM Consortium"/>
            <consortium name="Riken Genome Exploration Research Group and Genome Science Group (Genome Network Project Core Group)"/>
        </authorList>
    </citation>
    <scope>NUCLEOTIDE SEQUENCE</scope>
    <source>
        <strain evidence="2">C57BL/6J</strain>
        <tissue evidence="2">Mammary gland</tissue>
    </source>
</reference>
<name>Q9D1U8_MOUSE</name>
<reference evidence="2" key="1">
    <citation type="journal article" date="1999" name="Methods Enzymol.">
        <title>High-efficiency full-length cDNA cloning.</title>
        <authorList>
            <person name="Carninci P."/>
            <person name="Hayashizaki Y."/>
        </authorList>
    </citation>
    <scope>NUCLEOTIDE SEQUENCE</scope>
    <source>
        <strain evidence="2">C57BL/6J</strain>
        <tissue evidence="2">Mammary gland</tissue>
    </source>
</reference>
<feature type="compositionally biased region" description="Basic and acidic residues" evidence="1">
    <location>
        <begin position="59"/>
        <end position="69"/>
    </location>
</feature>
<protein>
    <submittedName>
        <fullName evidence="2">Uncharacterized protein</fullName>
    </submittedName>
</protein>
<reference evidence="2" key="4">
    <citation type="submission" date="2000-08" db="EMBL/GenBank/DDBJ databases">
        <authorList>
            <person name="Adachi J."/>
            <person name="Aizawa K."/>
            <person name="Akahira S."/>
            <person name="Akimura T."/>
            <person name="Arai A."/>
            <person name="Aono H."/>
            <person name="Arakawa T."/>
            <person name="Bono H."/>
            <person name="Carninci P."/>
            <person name="Fukuda S."/>
            <person name="Fukunishi Y."/>
            <person name="Furuno M."/>
            <person name="Hanagaki T."/>
            <person name="Hara A."/>
            <person name="Hayatsu N."/>
            <person name="Hiramoto K."/>
            <person name="Hiraoka T."/>
            <person name="Hori F."/>
            <person name="Imotani K."/>
            <person name="Ishii Y."/>
            <person name="Itoh M."/>
            <person name="Izawa M."/>
            <person name="Kasukawa T."/>
            <person name="Kato H."/>
            <person name="Kawai J."/>
            <person name="Kojima Y."/>
            <person name="Konno H."/>
            <person name="Kouda M."/>
            <person name="Koya S."/>
            <person name="Kurihara C."/>
            <person name="Matsuyama T."/>
            <person name="Miyazaki A."/>
            <person name="Nishi K."/>
            <person name="Nomura K."/>
            <person name="Numazaki R."/>
            <person name="Ohno M."/>
            <person name="Okazaki Y."/>
            <person name="Okido T."/>
            <person name="Owa C."/>
            <person name="Saito H."/>
            <person name="Saito R."/>
            <person name="Sakai C."/>
            <person name="Sakai K."/>
            <person name="Sano H."/>
            <person name="Sasaki D."/>
            <person name="Shibata K."/>
            <person name="Shibata Y."/>
            <person name="Shinagawa A."/>
            <person name="Shiraki T."/>
            <person name="Sogabe Y."/>
            <person name="Suzuki H."/>
            <person name="Tagami M."/>
            <person name="Tagawa A."/>
            <person name="Takahashi F."/>
            <person name="Tanaka T."/>
            <person name="Tejima Y."/>
            <person name="Toya T."/>
            <person name="Yamamura T."/>
            <person name="Yasunishi A."/>
            <person name="Yoshida K."/>
            <person name="Yoshino M."/>
            <person name="Muramatsu M."/>
            <person name="Hayashizaki Y."/>
        </authorList>
    </citation>
    <scope>NUCLEOTIDE SEQUENCE</scope>
    <source>
        <strain evidence="2">C57BL/6J</strain>
        <tissue evidence="2">Mammary gland</tissue>
    </source>
</reference>
<dbReference type="AlphaFoldDB" id="Q9D1U8"/>
<reference evidence="2" key="3">
    <citation type="journal article" date="2000" name="Genome Res.">
        <title>RIKEN integrated sequence analysis (RISA) system--384-format sequencing pipeline with 384 multicapillary sequencer.</title>
        <authorList>
            <person name="Shibata K."/>
            <person name="Itoh M."/>
            <person name="Aizawa K."/>
            <person name="Nagaoka S."/>
            <person name="Sasaki N."/>
            <person name="Carninci P."/>
            <person name="Konno H."/>
            <person name="Akiyama J."/>
            <person name="Nishi K."/>
            <person name="Kitsunai T."/>
            <person name="Tashiro H."/>
            <person name="Itoh M."/>
            <person name="Sumi N."/>
            <person name="Ishii Y."/>
            <person name="Nakamura S."/>
            <person name="Hazama M."/>
            <person name="Nishine T."/>
            <person name="Harada A."/>
            <person name="Yamamoto R."/>
            <person name="Matsumoto H."/>
            <person name="Sakaguchi S."/>
            <person name="Ikegami T."/>
            <person name="Kashiwagi K."/>
            <person name="Fujiwake S."/>
            <person name="Inoue K."/>
            <person name="Togawa Y."/>
            <person name="Izawa M."/>
            <person name="Ohara E."/>
            <person name="Watahiki M."/>
            <person name="Yoneda Y."/>
            <person name="Ishikawa T."/>
            <person name="Ozawa K."/>
            <person name="Tanaka T."/>
            <person name="Matsuura S."/>
            <person name="Kawai J."/>
            <person name="Okazaki Y."/>
            <person name="Muramatsu M."/>
            <person name="Inoue Y."/>
            <person name="Kira A."/>
            <person name="Hayashizaki Y."/>
        </authorList>
    </citation>
    <scope>NUCLEOTIDE SEQUENCE</scope>
    <source>
        <strain evidence="2">C57BL/6J</strain>
        <tissue evidence="2">Mammary gland</tissue>
    </source>
</reference>
<feature type="compositionally biased region" description="Low complexity" evidence="1">
    <location>
        <begin position="76"/>
        <end position="97"/>
    </location>
</feature>
<sequence>MRTPKVTSKYPAAAPLRQPTCRVASRNAVAAAASVSPAAAHPDSRSIVSAGPGSDDTEVSPRDAPHRPQEGSYRVAQAARAAAASPPSRQRRAWIAGAGQGRAGRGGAGPSSLPRARGRGLCRYRPTCAG</sequence>
<organism evidence="2">
    <name type="scientific">Mus musculus</name>
    <name type="common">Mouse</name>
    <dbReference type="NCBI Taxonomy" id="10090"/>
    <lineage>
        <taxon>Eukaryota</taxon>
        <taxon>Metazoa</taxon>
        <taxon>Chordata</taxon>
        <taxon>Craniata</taxon>
        <taxon>Vertebrata</taxon>
        <taxon>Euteleostomi</taxon>
        <taxon>Mammalia</taxon>
        <taxon>Eutheria</taxon>
        <taxon>Euarchontoglires</taxon>
        <taxon>Glires</taxon>
        <taxon>Rodentia</taxon>
        <taxon>Myomorpha</taxon>
        <taxon>Muroidea</taxon>
        <taxon>Muridae</taxon>
        <taxon>Murinae</taxon>
        <taxon>Mus</taxon>
        <taxon>Mus</taxon>
    </lineage>
</organism>
<reference evidence="2" key="8">
    <citation type="journal article" date="2005" name="Science">
        <title>Antisense Transcription in the Mammalian Transcriptome.</title>
        <authorList>
            <consortium name="RIKEN Genome Exploration Research Group and Genome Science Group (Genome Network Project Core Group) and the FANTOM Consortium"/>
        </authorList>
    </citation>
    <scope>NUCLEOTIDE SEQUENCE</scope>
    <source>
        <strain evidence="2">C57BL/6J</strain>
        <tissue evidence="2">Mammary gland</tissue>
    </source>
</reference>
<dbReference type="MGI" id="MGI:3704390">
    <property type="gene designation" value="Gm9802"/>
</dbReference>
<reference evidence="2" key="5">
    <citation type="journal article" date="2001" name="Nature">
        <title>Functional annotation of a full-length mouse cDNA collection.</title>
        <authorList>
            <consortium name="The RIKEN Genome Exploration Research Group Phase II Team and the FANTOM Consortium"/>
        </authorList>
    </citation>
    <scope>NUCLEOTIDE SEQUENCE</scope>
    <source>
        <strain evidence="2">C57BL/6J</strain>
        <tissue evidence="2">Mammary gland</tissue>
    </source>
</reference>